<evidence type="ECO:0000313" key="2">
    <source>
        <dbReference type="EMBL" id="PVV03551.1"/>
    </source>
</evidence>
<dbReference type="InterPro" id="IPR040410">
    <property type="entry name" value="UPF0658_Golgi"/>
</dbReference>
<gene>
    <name evidence="2" type="ORF">BB560_001963</name>
</gene>
<feature type="transmembrane region" description="Helical" evidence="1">
    <location>
        <begin position="221"/>
        <end position="242"/>
    </location>
</feature>
<feature type="transmembrane region" description="Helical" evidence="1">
    <location>
        <begin position="188"/>
        <end position="209"/>
    </location>
</feature>
<proteinExistence type="predicted"/>
<name>A0A2T9ZG63_9FUNG</name>
<dbReference type="PANTHER" id="PTHR34391">
    <property type="entry name" value="UPF0658 GOLGI APPARATUS MEMBRANE PROTEIN C1952.10C-RELATED"/>
    <property type="match status" value="1"/>
</dbReference>
<evidence type="ECO:0000256" key="1">
    <source>
        <dbReference type="SAM" id="Phobius"/>
    </source>
</evidence>
<dbReference type="EMBL" id="MBFS01000218">
    <property type="protein sequence ID" value="PVV03551.1"/>
    <property type="molecule type" value="Genomic_DNA"/>
</dbReference>
<dbReference type="PANTHER" id="PTHR34391:SF1">
    <property type="entry name" value="UPF0658 GOLGI APPARATUS MEMBRANE PROTEIN C1952.10C-RELATED"/>
    <property type="match status" value="1"/>
</dbReference>
<feature type="transmembrane region" description="Helical" evidence="1">
    <location>
        <begin position="249"/>
        <end position="266"/>
    </location>
</feature>
<accession>A0A2T9ZG63</accession>
<organism evidence="2 3">
    <name type="scientific">Smittium megazygosporum</name>
    <dbReference type="NCBI Taxonomy" id="133381"/>
    <lineage>
        <taxon>Eukaryota</taxon>
        <taxon>Fungi</taxon>
        <taxon>Fungi incertae sedis</taxon>
        <taxon>Zoopagomycota</taxon>
        <taxon>Kickxellomycotina</taxon>
        <taxon>Harpellomycetes</taxon>
        <taxon>Harpellales</taxon>
        <taxon>Legeriomycetaceae</taxon>
        <taxon>Smittium</taxon>
    </lineage>
</organism>
<reference evidence="2 3" key="1">
    <citation type="journal article" date="2018" name="MBio">
        <title>Comparative Genomics Reveals the Core Gene Toolbox for the Fungus-Insect Symbiosis.</title>
        <authorList>
            <person name="Wang Y."/>
            <person name="Stata M."/>
            <person name="Wang W."/>
            <person name="Stajich J.E."/>
            <person name="White M.M."/>
            <person name="Moncalvo J.M."/>
        </authorList>
    </citation>
    <scope>NUCLEOTIDE SEQUENCE [LARGE SCALE GENOMIC DNA]</scope>
    <source>
        <strain evidence="2 3">SC-DP-2</strain>
    </source>
</reference>
<sequence>MWDQGLSKDFAATLCNQRKHNNIPKTAKVGLILSIVQAIIVIILELAVLIKLINGLSPFKWLKYWSTDKSPLAYSLLFVVAMFFSVYLFAGAVVQENTLQLISFIMFHIFILVWSVFIHYNIQNSMWEKYDPGLFSQVKSITIAVSIIIGVTLTVWSYICYKLYRLYGWEMYKLIGANYHIREMYKEYLLLVQLLKLNYFTFAGFAIQYTVLVLKSTDTEFYITVALIPISLLVLVASYYALKRESAALMWAFIFGMNGCIGYYVFKIARMYDSRQHSKYSGVRAIMTFFGIISLILIVVTVFQAIICLTNFGQGLLKQMELIKGVPSDIMSNGPSFYINSAGERRMALEEYN</sequence>
<feature type="transmembrane region" description="Helical" evidence="1">
    <location>
        <begin position="286"/>
        <end position="312"/>
    </location>
</feature>
<evidence type="ECO:0000313" key="3">
    <source>
        <dbReference type="Proteomes" id="UP000245609"/>
    </source>
</evidence>
<keyword evidence="3" id="KW-1185">Reference proteome</keyword>
<dbReference type="AlphaFoldDB" id="A0A2T9ZG63"/>
<keyword evidence="1" id="KW-0472">Membrane</keyword>
<keyword evidence="1" id="KW-1133">Transmembrane helix</keyword>
<feature type="transmembrane region" description="Helical" evidence="1">
    <location>
        <begin position="140"/>
        <end position="161"/>
    </location>
</feature>
<protein>
    <submittedName>
        <fullName evidence="2">Uncharacterized protein</fullName>
    </submittedName>
</protein>
<feature type="transmembrane region" description="Helical" evidence="1">
    <location>
        <begin position="101"/>
        <end position="120"/>
    </location>
</feature>
<dbReference type="OrthoDB" id="2448307at2759"/>
<dbReference type="Proteomes" id="UP000245609">
    <property type="component" value="Unassembled WGS sequence"/>
</dbReference>
<dbReference type="GO" id="GO:0005794">
    <property type="term" value="C:Golgi apparatus"/>
    <property type="evidence" value="ECO:0007669"/>
    <property type="project" value="TreeGrafter"/>
</dbReference>
<feature type="transmembrane region" description="Helical" evidence="1">
    <location>
        <begin position="29"/>
        <end position="53"/>
    </location>
</feature>
<comment type="caution">
    <text evidence="2">The sequence shown here is derived from an EMBL/GenBank/DDBJ whole genome shotgun (WGS) entry which is preliminary data.</text>
</comment>
<feature type="transmembrane region" description="Helical" evidence="1">
    <location>
        <begin position="73"/>
        <end position="94"/>
    </location>
</feature>
<keyword evidence="1" id="KW-0812">Transmembrane</keyword>